<dbReference type="EMBL" id="FMZW01000050">
    <property type="protein sequence ID" value="SDF29651.1"/>
    <property type="molecule type" value="Genomic_DNA"/>
</dbReference>
<protein>
    <submittedName>
        <fullName evidence="1">Uncharacterized protein</fullName>
    </submittedName>
</protein>
<evidence type="ECO:0000313" key="1">
    <source>
        <dbReference type="EMBL" id="SDF29651.1"/>
    </source>
</evidence>
<accession>A0A1G7JXT2</accession>
<reference evidence="1 2" key="1">
    <citation type="submission" date="2016-10" db="EMBL/GenBank/DDBJ databases">
        <authorList>
            <person name="de Groot N.N."/>
        </authorList>
    </citation>
    <scope>NUCLEOTIDE SEQUENCE [LARGE SCALE GENOMIC DNA]</scope>
    <source>
        <strain evidence="1 2">R5</strain>
    </source>
</reference>
<dbReference type="Proteomes" id="UP000199245">
    <property type="component" value="Unassembled WGS sequence"/>
</dbReference>
<gene>
    <name evidence="1" type="ORF">SAMN05216337_105047</name>
</gene>
<proteinExistence type="predicted"/>
<evidence type="ECO:0000313" key="2">
    <source>
        <dbReference type="Proteomes" id="UP000199245"/>
    </source>
</evidence>
<name>A0A1G7JXT2_9BRAD</name>
<dbReference type="AlphaFoldDB" id="A0A1G7JXT2"/>
<organism evidence="1 2">
    <name type="scientific">Bradyrhizobium brasilense</name>
    <dbReference type="NCBI Taxonomy" id="1419277"/>
    <lineage>
        <taxon>Bacteria</taxon>
        <taxon>Pseudomonadati</taxon>
        <taxon>Pseudomonadota</taxon>
        <taxon>Alphaproteobacteria</taxon>
        <taxon>Hyphomicrobiales</taxon>
        <taxon>Nitrobacteraceae</taxon>
        <taxon>Bradyrhizobium</taxon>
    </lineage>
</organism>
<sequence>MLNFTVRRCSRCRSLARPYKNRPATRVFAMGRSGRMARKRGGASRCATDLSSRTVSRTSDRRFIPTEAVEDKSNAARLKLLQARPSSREVLTSFRILIHLVVARKDSAFRQYTLGTKWSSGYRFKASGLKPPSPPGVAALGAMNLRRRGALVEESYMASAVSAGIHHRHHLVATCRQIGALGRAKSAFRLCVLQFQPVALGE</sequence>